<keyword evidence="2" id="KW-1185">Reference proteome</keyword>
<reference evidence="3" key="1">
    <citation type="submission" date="2025-08" db="UniProtKB">
        <authorList>
            <consortium name="RefSeq"/>
        </authorList>
    </citation>
    <scope>IDENTIFICATION</scope>
</reference>
<dbReference type="Proteomes" id="UP001652642">
    <property type="component" value="Chromosome 5"/>
</dbReference>
<proteinExistence type="predicted"/>
<evidence type="ECO:0000256" key="1">
    <source>
        <dbReference type="SAM" id="MobiDB-lite"/>
    </source>
</evidence>
<feature type="compositionally biased region" description="Basic and acidic residues" evidence="1">
    <location>
        <begin position="1"/>
        <end position="18"/>
    </location>
</feature>
<gene>
    <name evidence="3" type="primary">C5H2orf81</name>
</gene>
<dbReference type="GeneID" id="110079792"/>
<feature type="region of interest" description="Disordered" evidence="1">
    <location>
        <begin position="105"/>
        <end position="133"/>
    </location>
</feature>
<organism evidence="2 3">
    <name type="scientific">Pogona vitticeps</name>
    <name type="common">central bearded dragon</name>
    <dbReference type="NCBI Taxonomy" id="103695"/>
    <lineage>
        <taxon>Eukaryota</taxon>
        <taxon>Metazoa</taxon>
        <taxon>Chordata</taxon>
        <taxon>Craniata</taxon>
        <taxon>Vertebrata</taxon>
        <taxon>Euteleostomi</taxon>
        <taxon>Lepidosauria</taxon>
        <taxon>Squamata</taxon>
        <taxon>Bifurcata</taxon>
        <taxon>Unidentata</taxon>
        <taxon>Episquamata</taxon>
        <taxon>Toxicofera</taxon>
        <taxon>Iguania</taxon>
        <taxon>Acrodonta</taxon>
        <taxon>Agamidae</taxon>
        <taxon>Amphibolurinae</taxon>
        <taxon>Pogona</taxon>
    </lineage>
</organism>
<dbReference type="RefSeq" id="XP_072858320.1">
    <property type="nucleotide sequence ID" value="XM_073002219.1"/>
</dbReference>
<name>A0ABM5GKY4_9SAUR</name>
<feature type="compositionally biased region" description="Acidic residues" evidence="1">
    <location>
        <begin position="105"/>
        <end position="118"/>
    </location>
</feature>
<protein>
    <submittedName>
        <fullName evidence="3">Uncharacterized protein C2orf81 homolog isoform X1</fullName>
    </submittedName>
</protein>
<evidence type="ECO:0000313" key="2">
    <source>
        <dbReference type="Proteomes" id="UP001652642"/>
    </source>
</evidence>
<dbReference type="InterPro" id="IPR028042">
    <property type="entry name" value="DUF4639"/>
</dbReference>
<dbReference type="PANTHER" id="PTHR34438">
    <property type="entry name" value="SI:DKEY-97L20.6"/>
    <property type="match status" value="1"/>
</dbReference>
<feature type="region of interest" description="Disordered" evidence="1">
    <location>
        <begin position="1"/>
        <end position="29"/>
    </location>
</feature>
<dbReference type="PANTHER" id="PTHR34438:SF1">
    <property type="entry name" value="CHROMOSOME 2 OPEN READING FRAME 81"/>
    <property type="match status" value="1"/>
</dbReference>
<dbReference type="Pfam" id="PF15479">
    <property type="entry name" value="DUF4639"/>
    <property type="match status" value="1"/>
</dbReference>
<sequence length="491" mass="53567">MASRDRVTQAKSRAERSRPPTVPAPQVEIVPGRLSEGEWLSLLGSEEAEDSVGDFLAGLLDQVLDECYKIYLDRQCIPYVINQAREAMLQILEWRFLVRDEGEADVPADPSWQEDEEPVPCTTDSWAQGSVPVLPARPPLEEAEVPLAGLPEEMPASEEALRDVAGAAQVPQGSLLMEEEVEGWTAQLSLLEIKHGESSHSSQGILIPRAESPPGRAALIPPRGPSEARLPCPQPLHSTRFQHVVQPLDHSEKELLLRELSQVPVEEGPPLLPSSFSNLLRIQLGRPPNIKAVFYDESGNITLVPRLDPACLPKRWIKPSVEVLDPDVESRRQKALKTVSGRCHPLKLPRGRVEIREPSGGGGQLPGAPQVLLWDGAATVMQKRPSEQAPFPLQPPPGRALEPTSLIFVKPTLLTESVEPAPGVTILPGGLTAKRLQPTAAPLPEKEAEAAEVPRDLHPLHPQVSFPPAAPVEHLVQQPRPLPRLRPGAVL</sequence>
<evidence type="ECO:0000313" key="3">
    <source>
        <dbReference type="RefSeq" id="XP_072858320.1"/>
    </source>
</evidence>
<accession>A0ABM5GKY4</accession>